<accession>A0AAD1T4V8</accession>
<feature type="domain" description="Endonuclease/exonuclease/phosphatase" evidence="1">
    <location>
        <begin position="1"/>
        <end position="114"/>
    </location>
</feature>
<dbReference type="AlphaFoldDB" id="A0AAD1T4V8"/>
<dbReference type="GO" id="GO:0003824">
    <property type="term" value="F:catalytic activity"/>
    <property type="evidence" value="ECO:0007669"/>
    <property type="project" value="InterPro"/>
</dbReference>
<dbReference type="SUPFAM" id="SSF56219">
    <property type="entry name" value="DNase I-like"/>
    <property type="match status" value="1"/>
</dbReference>
<evidence type="ECO:0000313" key="2">
    <source>
        <dbReference type="EMBL" id="CAH2315928.1"/>
    </source>
</evidence>
<name>A0AAD1T4V8_PELCU</name>
<reference evidence="2" key="1">
    <citation type="submission" date="2022-03" db="EMBL/GenBank/DDBJ databases">
        <authorList>
            <person name="Alioto T."/>
            <person name="Alioto T."/>
            <person name="Gomez Garrido J."/>
        </authorList>
    </citation>
    <scope>NUCLEOTIDE SEQUENCE</scope>
</reference>
<protein>
    <recommendedName>
        <fullName evidence="1">Endonuclease/exonuclease/phosphatase domain-containing protein</fullName>
    </recommendedName>
</protein>
<organism evidence="2 3">
    <name type="scientific">Pelobates cultripes</name>
    <name type="common">Western spadefoot toad</name>
    <dbReference type="NCBI Taxonomy" id="61616"/>
    <lineage>
        <taxon>Eukaryota</taxon>
        <taxon>Metazoa</taxon>
        <taxon>Chordata</taxon>
        <taxon>Craniata</taxon>
        <taxon>Vertebrata</taxon>
        <taxon>Euteleostomi</taxon>
        <taxon>Amphibia</taxon>
        <taxon>Batrachia</taxon>
        <taxon>Anura</taxon>
        <taxon>Pelobatoidea</taxon>
        <taxon>Pelobatidae</taxon>
        <taxon>Pelobates</taxon>
    </lineage>
</organism>
<sequence length="137" mass="15546">MLQETHFKGTTGPTLRDSRYPIGYFANHETAKKAGVAILFVKTIPFQCRETFGDPMGRYLFIKGTIADTKYTFASIYAPNTRQHRFLRSTLHRLEQFREGLLMVAGDLNMALEPRLDTSWGTSLIPHQNLDSGPPKI</sequence>
<dbReference type="Proteomes" id="UP001295444">
    <property type="component" value="Chromosome 09"/>
</dbReference>
<dbReference type="InterPro" id="IPR036691">
    <property type="entry name" value="Endo/exonu/phosph_ase_sf"/>
</dbReference>
<dbReference type="Gene3D" id="3.60.10.10">
    <property type="entry name" value="Endonuclease/exonuclease/phosphatase"/>
    <property type="match status" value="1"/>
</dbReference>
<dbReference type="Pfam" id="PF03372">
    <property type="entry name" value="Exo_endo_phos"/>
    <property type="match status" value="1"/>
</dbReference>
<gene>
    <name evidence="2" type="ORF">PECUL_23A011958</name>
</gene>
<keyword evidence="3" id="KW-1185">Reference proteome</keyword>
<evidence type="ECO:0000313" key="3">
    <source>
        <dbReference type="Proteomes" id="UP001295444"/>
    </source>
</evidence>
<evidence type="ECO:0000259" key="1">
    <source>
        <dbReference type="Pfam" id="PF03372"/>
    </source>
</evidence>
<dbReference type="EMBL" id="OW240920">
    <property type="protein sequence ID" value="CAH2315928.1"/>
    <property type="molecule type" value="Genomic_DNA"/>
</dbReference>
<dbReference type="InterPro" id="IPR005135">
    <property type="entry name" value="Endo/exonuclease/phosphatase"/>
</dbReference>
<proteinExistence type="predicted"/>